<comment type="caution">
    <text evidence="1">The sequence shown here is derived from an EMBL/GenBank/DDBJ whole genome shotgun (WGS) entry which is preliminary data.</text>
</comment>
<evidence type="ECO:0000313" key="2">
    <source>
        <dbReference type="Proteomes" id="UP000185210"/>
    </source>
</evidence>
<organism evidence="1 2">
    <name type="scientific">Mycobacteroides abscessus subsp. abscessus</name>
    <dbReference type="NCBI Taxonomy" id="1185650"/>
    <lineage>
        <taxon>Bacteria</taxon>
        <taxon>Bacillati</taxon>
        <taxon>Actinomycetota</taxon>
        <taxon>Actinomycetes</taxon>
        <taxon>Mycobacteriales</taxon>
        <taxon>Mycobacteriaceae</taxon>
        <taxon>Mycobacteroides</taxon>
        <taxon>Mycobacteroides abscessus</taxon>
    </lineage>
</organism>
<sequence>MGISGGAVRLEGTTPFLVVGELRMSYAPEILAALRDLCRERQAVTKTGYLTESEYESIDEAIEELGGEYGPGVVDWGGSLRRCLFG</sequence>
<name>A0AB38D876_9MYCO</name>
<accession>A0AB38D876</accession>
<protein>
    <submittedName>
        <fullName evidence="1">Uncharacterized protein</fullName>
    </submittedName>
</protein>
<evidence type="ECO:0000313" key="1">
    <source>
        <dbReference type="EMBL" id="SIC29072.1"/>
    </source>
</evidence>
<dbReference type="Proteomes" id="UP000185210">
    <property type="component" value="Unassembled WGS sequence"/>
</dbReference>
<reference evidence="1 2" key="1">
    <citation type="submission" date="2016-11" db="EMBL/GenBank/DDBJ databases">
        <authorList>
            <consortium name="Pathogen Informatics"/>
        </authorList>
    </citation>
    <scope>NUCLEOTIDE SEQUENCE [LARGE SCALE GENOMIC DNA]</scope>
    <source>
        <strain evidence="1 2">104</strain>
    </source>
</reference>
<dbReference type="AlphaFoldDB" id="A0AB38D876"/>
<dbReference type="EMBL" id="FSHM01000020">
    <property type="protein sequence ID" value="SIC29072.1"/>
    <property type="molecule type" value="Genomic_DNA"/>
</dbReference>
<proteinExistence type="predicted"/>
<gene>
    <name evidence="1" type="ORF">SAMEA2070301_05714</name>
</gene>